<feature type="active site" evidence="2">
    <location>
        <position position="372"/>
    </location>
</feature>
<reference evidence="7 8" key="1">
    <citation type="submission" date="2024-10" db="EMBL/GenBank/DDBJ databases">
        <title>Updated reference genomes for cyclostephanoid diatoms.</title>
        <authorList>
            <person name="Roberts W.R."/>
            <person name="Alverson A.J."/>
        </authorList>
    </citation>
    <scope>NUCLEOTIDE SEQUENCE [LARGE SCALE GENOMIC DNA]</scope>
    <source>
        <strain evidence="7 8">AJA232-27</strain>
    </source>
</reference>
<proteinExistence type="inferred from homology"/>
<comment type="similarity">
    <text evidence="3">Belongs to the aldehyde dehydrogenase family.</text>
</comment>
<dbReference type="EMBL" id="JALLBG020000149">
    <property type="protein sequence ID" value="KAL3761505.1"/>
    <property type="molecule type" value="Genomic_DNA"/>
</dbReference>
<keyword evidence="5" id="KW-0812">Transmembrane</keyword>
<dbReference type="InterPro" id="IPR016163">
    <property type="entry name" value="Ald_DH_C"/>
</dbReference>
<dbReference type="InterPro" id="IPR016160">
    <property type="entry name" value="Ald_DH_CS_CYS"/>
</dbReference>
<evidence type="ECO:0000259" key="6">
    <source>
        <dbReference type="Pfam" id="PF00171"/>
    </source>
</evidence>
<dbReference type="InterPro" id="IPR015590">
    <property type="entry name" value="Aldehyde_DH_dom"/>
</dbReference>
<sequence length="656" mass="71782">MNSCVISAEGGNGFPSVIYNRLAQQALRHLSTNAEGADDSSSISRVISLLTISTILLSVTLLYFVNKKFHLWRDIKLTLEGIIDRVPKLDDLVELPPLQHPPTTGSNDDKGNKDYTTVTSSSKSQPPAIYDAISPTILQCYSPSTLEKLGTVPNLSADQVSNLAQRSRTAQQVWKSTTFSQRRRVLRTLQQYIVSHIDEICQLCVQDSGKTQVDALLGEILTTCEKIRTLLHHGETWLECSPRDVNPMMMHKSAYVEYVPLGVLGIIAPWNYPFHNMLNHVLSGIFSGNGVVTKCSEHTSWSSVYFHNICRAALEANGHDPELIQLCTGMAETGKALVECPHIDKIFFTGSPNVGRHVMAGAAPYLKPVVLELGGKDAMVFCEDVKLKDVLPWAMRGCFQNCGQNCCGVERLFVYESIVKEFLEAMVSKVQSMKQACPLSSNYVDCGAMVMDQQCTLIQNLVDDAVAKGAKVHCGGKRNTSNGGQFYEPTLLSGVTPEMRIWKEEVFGPIMCVITVPGDNDDVCVQMVNDCPFGLGSSVYSASTSRALAIGSQFNTGMFTANDFGVNYLIQSLPFGGVKESGFGRFAGPEGLRACCLERSIVVDRIPGIRTSIPSPIDYPMNTAQGMGFGKGLIHLFYGDSIWMKMKGIAALIKHG</sequence>
<name>A0ABD3MLW3_9STRA</name>
<accession>A0ABD3MLW3</accession>
<evidence type="ECO:0000313" key="7">
    <source>
        <dbReference type="EMBL" id="KAL3761505.1"/>
    </source>
</evidence>
<dbReference type="InterPro" id="IPR016161">
    <property type="entry name" value="Ald_DH/histidinol_DH"/>
</dbReference>
<protein>
    <recommendedName>
        <fullName evidence="6">Aldehyde dehydrogenase domain-containing protein</fullName>
    </recommendedName>
</protein>
<keyword evidence="1 3" id="KW-0560">Oxidoreductase</keyword>
<dbReference type="FunFam" id="3.40.309.10:FF:000009">
    <property type="entry name" value="Aldehyde dehydrogenase A"/>
    <property type="match status" value="1"/>
</dbReference>
<evidence type="ECO:0000256" key="5">
    <source>
        <dbReference type="SAM" id="Phobius"/>
    </source>
</evidence>
<keyword evidence="5" id="KW-0472">Membrane</keyword>
<keyword evidence="8" id="KW-1185">Reference proteome</keyword>
<organism evidence="7 8">
    <name type="scientific">Discostella pseudostelligera</name>
    <dbReference type="NCBI Taxonomy" id="259834"/>
    <lineage>
        <taxon>Eukaryota</taxon>
        <taxon>Sar</taxon>
        <taxon>Stramenopiles</taxon>
        <taxon>Ochrophyta</taxon>
        <taxon>Bacillariophyta</taxon>
        <taxon>Coscinodiscophyceae</taxon>
        <taxon>Thalassiosirophycidae</taxon>
        <taxon>Stephanodiscales</taxon>
        <taxon>Stephanodiscaceae</taxon>
        <taxon>Discostella</taxon>
    </lineage>
</organism>
<dbReference type="Gene3D" id="3.40.605.10">
    <property type="entry name" value="Aldehyde Dehydrogenase, Chain A, domain 1"/>
    <property type="match status" value="1"/>
</dbReference>
<feature type="domain" description="Aldehyde dehydrogenase" evidence="6">
    <location>
        <begin position="138"/>
        <end position="596"/>
    </location>
</feature>
<evidence type="ECO:0000256" key="1">
    <source>
        <dbReference type="ARBA" id="ARBA00023002"/>
    </source>
</evidence>
<evidence type="ECO:0000256" key="4">
    <source>
        <dbReference type="SAM" id="MobiDB-lite"/>
    </source>
</evidence>
<evidence type="ECO:0000256" key="3">
    <source>
        <dbReference type="RuleBase" id="RU003345"/>
    </source>
</evidence>
<comment type="caution">
    <text evidence="7">The sequence shown here is derived from an EMBL/GenBank/DDBJ whole genome shotgun (WGS) entry which is preliminary data.</text>
</comment>
<dbReference type="InterPro" id="IPR029510">
    <property type="entry name" value="Ald_DH_CS_GLU"/>
</dbReference>
<dbReference type="Gene3D" id="3.40.309.10">
    <property type="entry name" value="Aldehyde Dehydrogenase, Chain A, domain 2"/>
    <property type="match status" value="1"/>
</dbReference>
<dbReference type="PROSITE" id="PS00070">
    <property type="entry name" value="ALDEHYDE_DEHYDR_CYS"/>
    <property type="match status" value="1"/>
</dbReference>
<feature type="compositionally biased region" description="Polar residues" evidence="4">
    <location>
        <begin position="114"/>
        <end position="123"/>
    </location>
</feature>
<feature type="transmembrane region" description="Helical" evidence="5">
    <location>
        <begin position="46"/>
        <end position="65"/>
    </location>
</feature>
<dbReference type="Pfam" id="PF00171">
    <property type="entry name" value="Aldedh"/>
    <property type="match status" value="1"/>
</dbReference>
<dbReference type="SUPFAM" id="SSF53720">
    <property type="entry name" value="ALDH-like"/>
    <property type="match status" value="1"/>
</dbReference>
<gene>
    <name evidence="7" type="ORF">ACHAWU_006535</name>
</gene>
<feature type="region of interest" description="Disordered" evidence="4">
    <location>
        <begin position="94"/>
        <end position="123"/>
    </location>
</feature>
<dbReference type="AlphaFoldDB" id="A0ABD3MLW3"/>
<dbReference type="InterPro" id="IPR016162">
    <property type="entry name" value="Ald_DH_N"/>
</dbReference>
<dbReference type="Proteomes" id="UP001530293">
    <property type="component" value="Unassembled WGS sequence"/>
</dbReference>
<keyword evidence="5" id="KW-1133">Transmembrane helix</keyword>
<evidence type="ECO:0000313" key="8">
    <source>
        <dbReference type="Proteomes" id="UP001530293"/>
    </source>
</evidence>
<dbReference type="GO" id="GO:0016620">
    <property type="term" value="F:oxidoreductase activity, acting on the aldehyde or oxo group of donors, NAD or NADP as acceptor"/>
    <property type="evidence" value="ECO:0007669"/>
    <property type="project" value="UniProtKB-ARBA"/>
</dbReference>
<feature type="transmembrane region" description="Helical" evidence="5">
    <location>
        <begin position="255"/>
        <end position="272"/>
    </location>
</feature>
<dbReference type="PROSITE" id="PS00687">
    <property type="entry name" value="ALDEHYDE_DEHYDR_GLU"/>
    <property type="match status" value="1"/>
</dbReference>
<dbReference type="PANTHER" id="PTHR11699">
    <property type="entry name" value="ALDEHYDE DEHYDROGENASE-RELATED"/>
    <property type="match status" value="1"/>
</dbReference>
<evidence type="ECO:0000256" key="2">
    <source>
        <dbReference type="PROSITE-ProRule" id="PRU10007"/>
    </source>
</evidence>